<gene>
    <name evidence="28" type="ORF">ZIOFF_069599</name>
</gene>
<dbReference type="GO" id="GO:0140825">
    <property type="term" value="F:lactoperoxidase activity"/>
    <property type="evidence" value="ECO:0007669"/>
    <property type="project" value="UniProtKB-EC"/>
</dbReference>
<dbReference type="Pfam" id="PF03000">
    <property type="entry name" value="NPH3"/>
    <property type="match status" value="1"/>
</dbReference>
<keyword evidence="6" id="KW-0575">Peroxidase</keyword>
<comment type="caution">
    <text evidence="28">The sequence shown here is derived from an EMBL/GenBank/DDBJ whole genome shotgun (WGS) entry which is preliminary data.</text>
</comment>
<dbReference type="PROSITE" id="PS00436">
    <property type="entry name" value="PEROXIDASE_2"/>
    <property type="match status" value="1"/>
</dbReference>
<evidence type="ECO:0000256" key="22">
    <source>
        <dbReference type="PROSITE-ProRule" id="PRU00982"/>
    </source>
</evidence>
<dbReference type="PRINTS" id="PR00461">
    <property type="entry name" value="PLPEROXIDASE"/>
</dbReference>
<evidence type="ECO:0000259" key="26">
    <source>
        <dbReference type="PROSITE" id="PS50873"/>
    </source>
</evidence>
<evidence type="ECO:0000259" key="27">
    <source>
        <dbReference type="PROSITE" id="PS51649"/>
    </source>
</evidence>
<protein>
    <recommendedName>
        <fullName evidence="16">Peroxidase 1</fullName>
        <ecNumber evidence="4">1.11.1.7</ecNumber>
    </recommendedName>
</protein>
<accession>A0A8J5CC21</accession>
<feature type="signal peptide" evidence="25">
    <location>
        <begin position="1"/>
        <end position="21"/>
    </location>
</feature>
<evidence type="ECO:0000256" key="25">
    <source>
        <dbReference type="SAM" id="SignalP"/>
    </source>
</evidence>
<dbReference type="Gene3D" id="1.10.520.10">
    <property type="match status" value="1"/>
</dbReference>
<dbReference type="PANTHER" id="PTHR31235">
    <property type="entry name" value="PEROXIDASE 25-RELATED"/>
    <property type="match status" value="1"/>
</dbReference>
<feature type="coiled-coil region" evidence="23">
    <location>
        <begin position="860"/>
        <end position="894"/>
    </location>
</feature>
<evidence type="ECO:0000256" key="13">
    <source>
        <dbReference type="ARBA" id="ARBA00023157"/>
    </source>
</evidence>
<feature type="binding site" evidence="19">
    <location>
        <position position="242"/>
    </location>
    <ligand>
        <name>Ca(2+)</name>
        <dbReference type="ChEBI" id="CHEBI:29108"/>
        <label>2</label>
    </ligand>
</feature>
<evidence type="ECO:0000256" key="2">
    <source>
        <dbReference type="ARBA" id="ARBA00002322"/>
    </source>
</evidence>
<dbReference type="PROSITE" id="PS51649">
    <property type="entry name" value="NPH3"/>
    <property type="match status" value="1"/>
</dbReference>
<feature type="binding site" evidence="19">
    <location>
        <position position="190"/>
    </location>
    <ligand>
        <name>Ca(2+)</name>
        <dbReference type="ChEBI" id="CHEBI:29108"/>
        <label>2</label>
    </ligand>
</feature>
<comment type="function">
    <text evidence="2">Removal of H(2)O(2), oxidation of toxic reductants, biosynthesis and degradation of lignin, suberization, auxin catabolism, response to environmental stresses such as wounding, pathogen attack and oxidative stress. These functions might be dependent on each isozyme/isoform in each plant tissue.</text>
</comment>
<evidence type="ECO:0000256" key="19">
    <source>
        <dbReference type="PIRSR" id="PIRSR600823-3"/>
    </source>
</evidence>
<evidence type="ECO:0000256" key="1">
    <source>
        <dbReference type="ARBA" id="ARBA00000189"/>
    </source>
</evidence>
<keyword evidence="11" id="KW-0560">Oxidoreductase</keyword>
<dbReference type="InterPro" id="IPR000823">
    <property type="entry name" value="Peroxidase_pln"/>
</dbReference>
<evidence type="ECO:0000256" key="14">
    <source>
        <dbReference type="ARBA" id="ARBA00023180"/>
    </source>
</evidence>
<feature type="binding site" evidence="19">
    <location>
        <position position="250"/>
    </location>
    <ligand>
        <name>Ca(2+)</name>
        <dbReference type="ChEBI" id="CHEBI:29108"/>
        <label>2</label>
    </ligand>
</feature>
<dbReference type="Proteomes" id="UP000734854">
    <property type="component" value="Unassembled WGS sequence"/>
</dbReference>
<keyword evidence="23" id="KW-0175">Coiled coil</keyword>
<evidence type="ECO:0000256" key="9">
    <source>
        <dbReference type="ARBA" id="ARBA00022729"/>
    </source>
</evidence>
<comment type="cofactor">
    <cofactor evidence="19">
        <name>Ca(2+)</name>
        <dbReference type="ChEBI" id="CHEBI:29108"/>
    </cofactor>
    <text evidence="19">Binds 2 calcium ions per subunit.</text>
</comment>
<dbReference type="InterPro" id="IPR010255">
    <property type="entry name" value="Haem_peroxidase_sf"/>
</dbReference>
<dbReference type="PROSITE" id="PS50873">
    <property type="entry name" value="PEROXIDASE_4"/>
    <property type="match status" value="1"/>
</dbReference>
<evidence type="ECO:0000313" key="28">
    <source>
        <dbReference type="EMBL" id="KAG6472142.1"/>
    </source>
</evidence>
<feature type="binding site" evidence="19">
    <location>
        <position position="64"/>
    </location>
    <ligand>
        <name>Ca(2+)</name>
        <dbReference type="ChEBI" id="CHEBI:29108"/>
        <label>1</label>
    </ligand>
</feature>
<dbReference type="CDD" id="cd00693">
    <property type="entry name" value="secretory_peroxidase"/>
    <property type="match status" value="1"/>
</dbReference>
<feature type="disulfide bond" evidence="21">
    <location>
        <begin position="32"/>
        <end position="111"/>
    </location>
</feature>
<sequence>MGAKCLVIVCVMVCSLCRVKSDLELGFYDKSCPNAEKIIQDYVKKHIPNAPSFAAALLRMHFHDCFVRGCDAFVLINSTTNNKAEKAALPNQSLRGFDFLDRVKSIVEAECPGVVSCADIIALVARDAVVVIGGPYWHVPTGRRDGLISKSREASNELPAPTFNFSALQASFASKGLNLLDLVVLSGAHTIGVSHCQAFSNRLYNFTGNGDQDPSLDSFYAANLKKNKCKTANDTTTIVEMDPGSFRTFDLGYYKHLLQRRGLFQSDAALSTTPATKSAIIQLLNDPLEVFFKEFALSMEKMGRIGIKTGSAGEIRKHCALCIHAFMRDEREREEYAAKISCGRGERDEHSTAMLKMGDVKSYINTCLVPFYHILLLSKFLVTAILTSPNPQASAMRYLEVDVDGEETFLVDKLINGSQEVLSSFCGKLRNLSNKALTASPTNPLKIAITDFPGGSEAFELMAKFCYNSGRAQMITSHSTCLLHSVAHFMDMSDGVSASTNNLLELTEKSLAGLPYWSWPEIMHALKQCEDTFPVSVSSGLLDRVLESAVSRITAVADASPSGSSPESSALRLSVDSRSTISAKNSSRRAWWFEDILRLSPEVIKKIISSMVLQKVDHVLVSKFLMHYQKNAASSSSCNKKRAAEISIELLYSLDGGSSVSCKGLFDVLRVSASLKLSKDCQIKLESMIGRKFDHATLDSLLIPAPARDCLYDAAKLMDSYLAEIAPDFSLKPPMFLSLATALPDEARDSHDSIYRAIDMYLEVHTQLLEEEKTKLFCAINYEKLSSESCKNLAKNSKFPSRTIIRALVSQQRKLRSLLKETSQLKEPSPERNQSKKKQLSSDDQQVILYAKNLDISSENKRLKSQLQGMQWKMTELEKICKKMQAQMEKAMKLRRVRPNRVPPESEIFLDFVPPVKLVEGITFNRGKREVERPLYRSWMCKHTKSSAVTFLEPLGCRCTFTELESRKAAKDTLEVVGDDTGPNIVNTFTVEWRDVHCTPLQFAKPELSDKPTQTRDACMPTQTKVARMPTQTQTKVAQQAYLARPGPLSRPTQANTARQAYPD</sequence>
<feature type="domain" description="Plant heme peroxidase family profile" evidence="26">
    <location>
        <begin position="22"/>
        <end position="323"/>
    </location>
</feature>
<feature type="compositionally biased region" description="Polar residues" evidence="24">
    <location>
        <begin position="1051"/>
        <end position="1064"/>
    </location>
</feature>
<evidence type="ECO:0000256" key="16">
    <source>
        <dbReference type="ARBA" id="ARBA00072322"/>
    </source>
</evidence>
<comment type="cofactor">
    <cofactor evidence="19">
        <name>heme b</name>
        <dbReference type="ChEBI" id="CHEBI:60344"/>
    </cofactor>
    <text evidence="19">Binds 1 heme b (iron(II)-protoporphyrin IX) group per subunit.</text>
</comment>
<evidence type="ECO:0000256" key="10">
    <source>
        <dbReference type="ARBA" id="ARBA00022837"/>
    </source>
</evidence>
<keyword evidence="9 25" id="KW-0732">Signal</keyword>
<evidence type="ECO:0000256" key="6">
    <source>
        <dbReference type="ARBA" id="ARBA00022559"/>
    </source>
</evidence>
<dbReference type="Gene3D" id="1.10.420.10">
    <property type="entry name" value="Peroxidase, domain 2"/>
    <property type="match status" value="1"/>
</dbReference>
<feature type="active site" description="Proton acceptor" evidence="17">
    <location>
        <position position="63"/>
    </location>
</feature>
<proteinExistence type="inferred from homology"/>
<dbReference type="PROSITE" id="PS00435">
    <property type="entry name" value="PEROXIDASE_1"/>
    <property type="match status" value="1"/>
</dbReference>
<evidence type="ECO:0000256" key="18">
    <source>
        <dbReference type="PIRSR" id="PIRSR600823-2"/>
    </source>
</evidence>
<keyword evidence="14" id="KW-0325">Glycoprotein</keyword>
<evidence type="ECO:0000256" key="8">
    <source>
        <dbReference type="ARBA" id="ARBA00022723"/>
    </source>
</evidence>
<dbReference type="InterPro" id="IPR027356">
    <property type="entry name" value="NPH3_dom"/>
</dbReference>
<evidence type="ECO:0000256" key="20">
    <source>
        <dbReference type="PIRSR" id="PIRSR600823-4"/>
    </source>
</evidence>
<dbReference type="PRINTS" id="PR00458">
    <property type="entry name" value="PEROXIDASE"/>
</dbReference>
<feature type="disulfide bond" evidence="21">
    <location>
        <begin position="196"/>
        <end position="229"/>
    </location>
</feature>
<keyword evidence="10 19" id="KW-0106">Calcium</keyword>
<feature type="binding site" evidence="19">
    <location>
        <position position="69"/>
    </location>
    <ligand>
        <name>Ca(2+)</name>
        <dbReference type="ChEBI" id="CHEBI:29108"/>
        <label>1</label>
    </ligand>
</feature>
<dbReference type="GO" id="GO:0042744">
    <property type="term" value="P:hydrogen peroxide catabolic process"/>
    <property type="evidence" value="ECO:0007669"/>
    <property type="project" value="UniProtKB-KW"/>
</dbReference>
<evidence type="ECO:0000256" key="12">
    <source>
        <dbReference type="ARBA" id="ARBA00023004"/>
    </source>
</evidence>
<feature type="region of interest" description="Disordered" evidence="24">
    <location>
        <begin position="1043"/>
        <end position="1064"/>
    </location>
</feature>
<comment type="catalytic activity">
    <reaction evidence="1">
        <text>2 a phenolic donor + H2O2 = 2 a phenolic radical donor + 2 H2O</text>
        <dbReference type="Rhea" id="RHEA:56136"/>
        <dbReference type="ChEBI" id="CHEBI:15377"/>
        <dbReference type="ChEBI" id="CHEBI:16240"/>
        <dbReference type="ChEBI" id="CHEBI:139520"/>
        <dbReference type="ChEBI" id="CHEBI:139521"/>
        <dbReference type="EC" id="1.11.1.7"/>
    </reaction>
</comment>
<evidence type="ECO:0000256" key="21">
    <source>
        <dbReference type="PIRSR" id="PIRSR600823-5"/>
    </source>
</evidence>
<evidence type="ECO:0000256" key="5">
    <source>
        <dbReference type="ARBA" id="ARBA00022525"/>
    </source>
</evidence>
<feature type="site" description="Transition state stabilizer" evidence="20">
    <location>
        <position position="59"/>
    </location>
</feature>
<organism evidence="28 29">
    <name type="scientific">Zingiber officinale</name>
    <name type="common">Ginger</name>
    <name type="synonym">Amomum zingiber</name>
    <dbReference type="NCBI Taxonomy" id="94328"/>
    <lineage>
        <taxon>Eukaryota</taxon>
        <taxon>Viridiplantae</taxon>
        <taxon>Streptophyta</taxon>
        <taxon>Embryophyta</taxon>
        <taxon>Tracheophyta</taxon>
        <taxon>Spermatophyta</taxon>
        <taxon>Magnoliopsida</taxon>
        <taxon>Liliopsida</taxon>
        <taxon>Zingiberales</taxon>
        <taxon>Zingiberaceae</taxon>
        <taxon>Zingiber</taxon>
    </lineage>
</organism>
<evidence type="ECO:0000256" key="23">
    <source>
        <dbReference type="SAM" id="Coils"/>
    </source>
</evidence>
<dbReference type="Pfam" id="PF00141">
    <property type="entry name" value="peroxidase"/>
    <property type="match status" value="1"/>
</dbReference>
<feature type="disulfide bond" evidence="21">
    <location>
        <begin position="65"/>
        <end position="70"/>
    </location>
</feature>
<feature type="binding site" evidence="19">
    <location>
        <position position="71"/>
    </location>
    <ligand>
        <name>Ca(2+)</name>
        <dbReference type="ChEBI" id="CHEBI:29108"/>
        <label>1</label>
    </ligand>
</feature>
<keyword evidence="29" id="KW-1185">Reference proteome</keyword>
<feature type="domain" description="NPH3" evidence="27">
    <location>
        <begin position="590"/>
        <end position="814"/>
    </location>
</feature>
<dbReference type="GO" id="GO:0020037">
    <property type="term" value="F:heme binding"/>
    <property type="evidence" value="ECO:0007669"/>
    <property type="project" value="InterPro"/>
</dbReference>
<keyword evidence="12 19" id="KW-0408">Iron</keyword>
<evidence type="ECO:0000256" key="17">
    <source>
        <dbReference type="PIRSR" id="PIRSR600823-1"/>
    </source>
</evidence>
<dbReference type="EMBL" id="JACMSC010000020">
    <property type="protein sequence ID" value="KAG6472142.1"/>
    <property type="molecule type" value="Genomic_DNA"/>
</dbReference>
<evidence type="ECO:0000313" key="29">
    <source>
        <dbReference type="Proteomes" id="UP000734854"/>
    </source>
</evidence>
<evidence type="ECO:0000256" key="3">
    <source>
        <dbReference type="ARBA" id="ARBA00006873"/>
    </source>
</evidence>
<feature type="chain" id="PRO_5035150874" description="Peroxidase 1" evidence="25">
    <location>
        <begin position="22"/>
        <end position="1064"/>
    </location>
</feature>
<feature type="binding site" description="axial binding residue" evidence="19">
    <location>
        <position position="189"/>
    </location>
    <ligand>
        <name>heme b</name>
        <dbReference type="ChEBI" id="CHEBI:60344"/>
    </ligand>
    <ligandPart>
        <name>Fe</name>
        <dbReference type="ChEBI" id="CHEBI:18248"/>
    </ligandPart>
</feature>
<evidence type="ECO:0000256" key="24">
    <source>
        <dbReference type="SAM" id="MobiDB-lite"/>
    </source>
</evidence>
<dbReference type="InterPro" id="IPR019794">
    <property type="entry name" value="Peroxidases_AS"/>
</dbReference>
<keyword evidence="5" id="KW-0964">Secreted</keyword>
<feature type="disulfide bond" evidence="21">
    <location>
        <begin position="117"/>
        <end position="319"/>
    </location>
</feature>
<dbReference type="FunFam" id="1.10.520.10:FF:000001">
    <property type="entry name" value="Peroxidase"/>
    <property type="match status" value="1"/>
</dbReference>
<dbReference type="InterPro" id="IPR002016">
    <property type="entry name" value="Haem_peroxidase"/>
</dbReference>
<comment type="similarity">
    <text evidence="22">Belongs to the NPH3 family.</text>
</comment>
<keyword evidence="13 21" id="KW-1015">Disulfide bond</keyword>
<evidence type="ECO:0000256" key="15">
    <source>
        <dbReference type="ARBA" id="ARBA00023324"/>
    </source>
</evidence>
<feature type="binding site" evidence="18">
    <location>
        <position position="159"/>
    </location>
    <ligand>
        <name>substrate</name>
    </ligand>
</feature>
<dbReference type="GO" id="GO:0006979">
    <property type="term" value="P:response to oxidative stress"/>
    <property type="evidence" value="ECO:0007669"/>
    <property type="project" value="InterPro"/>
</dbReference>
<dbReference type="FunFam" id="1.10.420.10:FF:000008">
    <property type="entry name" value="Peroxidase"/>
    <property type="match status" value="1"/>
</dbReference>
<dbReference type="GO" id="GO:0046872">
    <property type="term" value="F:metal ion binding"/>
    <property type="evidence" value="ECO:0007669"/>
    <property type="project" value="UniProtKB-KW"/>
</dbReference>
<dbReference type="EC" id="1.11.1.7" evidence="4"/>
<evidence type="ECO:0000256" key="11">
    <source>
        <dbReference type="ARBA" id="ARBA00023002"/>
    </source>
</evidence>
<evidence type="ECO:0000256" key="7">
    <source>
        <dbReference type="ARBA" id="ARBA00022617"/>
    </source>
</evidence>
<keyword evidence="8 19" id="KW-0479">Metal-binding</keyword>
<feature type="binding site" evidence="19">
    <location>
        <position position="85"/>
    </location>
    <ligand>
        <name>Ca(2+)</name>
        <dbReference type="ChEBI" id="CHEBI:29108"/>
        <label>1</label>
    </ligand>
</feature>
<dbReference type="InterPro" id="IPR033905">
    <property type="entry name" value="Secretory_peroxidase"/>
</dbReference>
<feature type="region of interest" description="Disordered" evidence="24">
    <location>
        <begin position="821"/>
        <end position="842"/>
    </location>
</feature>
<reference evidence="28 29" key="1">
    <citation type="submission" date="2020-08" db="EMBL/GenBank/DDBJ databases">
        <title>Plant Genome Project.</title>
        <authorList>
            <person name="Zhang R.-G."/>
        </authorList>
    </citation>
    <scope>NUCLEOTIDE SEQUENCE [LARGE SCALE GENOMIC DNA]</scope>
    <source>
        <tissue evidence="28">Rhizome</tissue>
    </source>
</reference>
<dbReference type="AlphaFoldDB" id="A0A8J5CC21"/>
<dbReference type="InterPro" id="IPR019793">
    <property type="entry name" value="Peroxidases_heam-ligand_BS"/>
</dbReference>
<keyword evidence="7" id="KW-0349">Heme</keyword>
<comment type="similarity">
    <text evidence="3">Belongs to the peroxidase family. Ascorbate peroxidase subfamily.</text>
</comment>
<feature type="binding site" evidence="19">
    <location>
        <position position="67"/>
    </location>
    <ligand>
        <name>Ca(2+)</name>
        <dbReference type="ChEBI" id="CHEBI:29108"/>
        <label>1</label>
    </ligand>
</feature>
<keyword evidence="15" id="KW-0376">Hydrogen peroxide</keyword>
<name>A0A8J5CC21_ZINOF</name>
<evidence type="ECO:0000256" key="4">
    <source>
        <dbReference type="ARBA" id="ARBA00012313"/>
    </source>
</evidence>
<dbReference type="SUPFAM" id="SSF48113">
    <property type="entry name" value="Heme-dependent peroxidases"/>
    <property type="match status" value="1"/>
</dbReference>